<reference evidence="2 3" key="1">
    <citation type="submission" date="2019-06" db="EMBL/GenBank/DDBJ databases">
        <title>A complete genome sequence for Luteibacter pinisoli MAH-14.</title>
        <authorList>
            <person name="Baltrus D.A."/>
        </authorList>
    </citation>
    <scope>NUCLEOTIDE SEQUENCE [LARGE SCALE GENOMIC DNA]</scope>
    <source>
        <strain evidence="2 3">MAH-14</strain>
    </source>
</reference>
<dbReference type="PROSITE" id="PS50995">
    <property type="entry name" value="HTH_MARR_2"/>
    <property type="match status" value="1"/>
</dbReference>
<dbReference type="InterPro" id="IPR036390">
    <property type="entry name" value="WH_DNA-bd_sf"/>
</dbReference>
<dbReference type="GO" id="GO:0003700">
    <property type="term" value="F:DNA-binding transcription factor activity"/>
    <property type="evidence" value="ECO:0007669"/>
    <property type="project" value="InterPro"/>
</dbReference>
<organism evidence="2 3">
    <name type="scientific">Luteibacter pinisoli</name>
    <dbReference type="NCBI Taxonomy" id="2589080"/>
    <lineage>
        <taxon>Bacteria</taxon>
        <taxon>Pseudomonadati</taxon>
        <taxon>Pseudomonadota</taxon>
        <taxon>Gammaproteobacteria</taxon>
        <taxon>Lysobacterales</taxon>
        <taxon>Rhodanobacteraceae</taxon>
        <taxon>Luteibacter</taxon>
    </lineage>
</organism>
<evidence type="ECO:0000313" key="2">
    <source>
        <dbReference type="EMBL" id="QDE39849.1"/>
    </source>
</evidence>
<accession>A0A4Y5Z5K4</accession>
<dbReference type="OrthoDB" id="120080at2"/>
<dbReference type="Gene3D" id="1.10.10.10">
    <property type="entry name" value="Winged helix-like DNA-binding domain superfamily/Winged helix DNA-binding domain"/>
    <property type="match status" value="1"/>
</dbReference>
<evidence type="ECO:0000259" key="1">
    <source>
        <dbReference type="PROSITE" id="PS50995"/>
    </source>
</evidence>
<dbReference type="InterPro" id="IPR036388">
    <property type="entry name" value="WH-like_DNA-bd_sf"/>
</dbReference>
<dbReference type="SUPFAM" id="SSF46785">
    <property type="entry name" value="Winged helix' DNA-binding domain"/>
    <property type="match status" value="1"/>
</dbReference>
<sequence length="139" mass="15213">MEVVCHSMALTQAARRVEVLYDQALAPTGLRAAQYQLLATIAAIGPIELSALARVMVLDRRPLAAQLRPLVDDGLVVYADAERRTRVVSVTTRGKRLARRGERLWQSAQAHFESAIGPARANALRARLHDVIHADLGTV</sequence>
<dbReference type="KEGG" id="lpy:FIV34_11825"/>
<keyword evidence="3" id="KW-1185">Reference proteome</keyword>
<dbReference type="InterPro" id="IPR000835">
    <property type="entry name" value="HTH_MarR-typ"/>
</dbReference>
<dbReference type="EMBL" id="CP041046">
    <property type="protein sequence ID" value="QDE39849.1"/>
    <property type="molecule type" value="Genomic_DNA"/>
</dbReference>
<dbReference type="Proteomes" id="UP000316093">
    <property type="component" value="Chromosome"/>
</dbReference>
<proteinExistence type="predicted"/>
<gene>
    <name evidence="2" type="ORF">FIV34_11825</name>
</gene>
<feature type="domain" description="HTH marR-type" evidence="1">
    <location>
        <begin position="3"/>
        <end position="133"/>
    </location>
</feature>
<name>A0A4Y5Z5K4_9GAMM</name>
<dbReference type="SMART" id="SM00347">
    <property type="entry name" value="HTH_MARR"/>
    <property type="match status" value="1"/>
</dbReference>
<evidence type="ECO:0000313" key="3">
    <source>
        <dbReference type="Proteomes" id="UP000316093"/>
    </source>
</evidence>
<dbReference type="RefSeq" id="WP_139982983.1">
    <property type="nucleotide sequence ID" value="NZ_CP041046.1"/>
</dbReference>
<protein>
    <submittedName>
        <fullName evidence="2">MarR family transcriptional regulator</fullName>
    </submittedName>
</protein>
<dbReference type="AlphaFoldDB" id="A0A4Y5Z5K4"/>